<feature type="transmembrane region" description="Helical" evidence="6">
    <location>
        <begin position="12"/>
        <end position="32"/>
    </location>
</feature>
<evidence type="ECO:0000256" key="2">
    <source>
        <dbReference type="ARBA" id="ARBA00022448"/>
    </source>
</evidence>
<dbReference type="InterPro" id="IPR004840">
    <property type="entry name" value="Amino_acid_permease_CS"/>
</dbReference>
<feature type="transmembrane region" description="Helical" evidence="6">
    <location>
        <begin position="237"/>
        <end position="256"/>
    </location>
</feature>
<evidence type="ECO:0000256" key="1">
    <source>
        <dbReference type="ARBA" id="ARBA00004141"/>
    </source>
</evidence>
<feature type="transmembrane region" description="Helical" evidence="6">
    <location>
        <begin position="122"/>
        <end position="143"/>
    </location>
</feature>
<comment type="caution">
    <text evidence="8">The sequence shown here is derived from an EMBL/GenBank/DDBJ whole genome shotgun (WGS) entry which is preliminary data.</text>
</comment>
<evidence type="ECO:0000259" key="7">
    <source>
        <dbReference type="Pfam" id="PF00324"/>
    </source>
</evidence>
<evidence type="ECO:0000313" key="9">
    <source>
        <dbReference type="Proteomes" id="UP001620405"/>
    </source>
</evidence>
<feature type="transmembrane region" description="Helical" evidence="6">
    <location>
        <begin position="155"/>
        <end position="176"/>
    </location>
</feature>
<comment type="subcellular location">
    <subcellularLocation>
        <location evidence="1">Membrane</location>
        <topology evidence="1">Multi-pass membrane protein</topology>
    </subcellularLocation>
</comment>
<evidence type="ECO:0000313" key="8">
    <source>
        <dbReference type="EMBL" id="MFK2872869.1"/>
    </source>
</evidence>
<feature type="transmembrane region" description="Helical" evidence="6">
    <location>
        <begin position="332"/>
        <end position="350"/>
    </location>
</feature>
<dbReference type="PROSITE" id="PS00218">
    <property type="entry name" value="AMINO_ACID_PERMEASE_1"/>
    <property type="match status" value="1"/>
</dbReference>
<dbReference type="PANTHER" id="PTHR43495">
    <property type="entry name" value="GABA PERMEASE"/>
    <property type="match status" value="1"/>
</dbReference>
<dbReference type="Pfam" id="PF00324">
    <property type="entry name" value="AA_permease"/>
    <property type="match status" value="1"/>
</dbReference>
<feature type="domain" description="Amino acid permease/ SLC12A" evidence="7">
    <location>
        <begin position="14"/>
        <end position="438"/>
    </location>
</feature>
<protein>
    <submittedName>
        <fullName evidence="8">Amino acid permease</fullName>
    </submittedName>
</protein>
<dbReference type="RefSeq" id="WP_284398696.1">
    <property type="nucleotide sequence ID" value="NZ_BSNQ01000003.1"/>
</dbReference>
<dbReference type="InterPro" id="IPR004841">
    <property type="entry name" value="AA-permease/SLC12A_dom"/>
</dbReference>
<feature type="transmembrane region" description="Helical" evidence="6">
    <location>
        <begin position="196"/>
        <end position="216"/>
    </location>
</feature>
<feature type="transmembrane region" description="Helical" evidence="6">
    <location>
        <begin position="392"/>
        <end position="414"/>
    </location>
</feature>
<keyword evidence="5 6" id="KW-0472">Membrane</keyword>
<evidence type="ECO:0000256" key="4">
    <source>
        <dbReference type="ARBA" id="ARBA00022989"/>
    </source>
</evidence>
<keyword evidence="3 6" id="KW-0812">Transmembrane</keyword>
<feature type="transmembrane region" description="Helical" evidence="6">
    <location>
        <begin position="80"/>
        <end position="102"/>
    </location>
</feature>
<accession>A0ABW8IU07</accession>
<keyword evidence="4 6" id="KW-1133">Transmembrane helix</keyword>
<feature type="transmembrane region" description="Helical" evidence="6">
    <location>
        <begin position="38"/>
        <end position="60"/>
    </location>
</feature>
<dbReference type="EMBL" id="JADIKG010000011">
    <property type="protein sequence ID" value="MFK2872869.1"/>
    <property type="molecule type" value="Genomic_DNA"/>
</dbReference>
<evidence type="ECO:0000256" key="6">
    <source>
        <dbReference type="SAM" id="Phobius"/>
    </source>
</evidence>
<name>A0ABW8IU07_9GAMM</name>
<organism evidence="8 9">
    <name type="scientific">Dyella lipolytica</name>
    <dbReference type="NCBI Taxonomy" id="1867835"/>
    <lineage>
        <taxon>Bacteria</taxon>
        <taxon>Pseudomonadati</taxon>
        <taxon>Pseudomonadota</taxon>
        <taxon>Gammaproteobacteria</taxon>
        <taxon>Lysobacterales</taxon>
        <taxon>Rhodanobacteraceae</taxon>
        <taxon>Dyella</taxon>
    </lineage>
</organism>
<feature type="transmembrane region" description="Helical" evidence="6">
    <location>
        <begin position="356"/>
        <end position="380"/>
    </location>
</feature>
<gene>
    <name evidence="8" type="ORF">ISP13_04945</name>
</gene>
<evidence type="ECO:0000256" key="5">
    <source>
        <dbReference type="ARBA" id="ARBA00023136"/>
    </source>
</evidence>
<dbReference type="Gene3D" id="1.20.1740.10">
    <property type="entry name" value="Amino acid/polyamine transporter I"/>
    <property type="match status" value="1"/>
</dbReference>
<feature type="transmembrane region" description="Helical" evidence="6">
    <location>
        <begin position="276"/>
        <end position="296"/>
    </location>
</feature>
<evidence type="ECO:0000256" key="3">
    <source>
        <dbReference type="ARBA" id="ARBA00022692"/>
    </source>
</evidence>
<reference evidence="8 9" key="1">
    <citation type="submission" date="2020-10" db="EMBL/GenBank/DDBJ databases">
        <title>Phylogeny of dyella-like bacteria.</title>
        <authorList>
            <person name="Fu J."/>
        </authorList>
    </citation>
    <scope>NUCLEOTIDE SEQUENCE [LARGE SCALE GENOMIC DNA]</scope>
    <source>
        <strain evidence="8 9">DHOB07</strain>
    </source>
</reference>
<dbReference type="PIRSF" id="PIRSF006060">
    <property type="entry name" value="AA_transporter"/>
    <property type="match status" value="1"/>
</dbReference>
<dbReference type="Proteomes" id="UP001620405">
    <property type="component" value="Unassembled WGS sequence"/>
</dbReference>
<feature type="transmembrane region" description="Helical" evidence="6">
    <location>
        <begin position="420"/>
        <end position="442"/>
    </location>
</feature>
<dbReference type="PANTHER" id="PTHR43495:SF7">
    <property type="entry name" value="TRANSPORT PROTEIN YIFK-RELATED"/>
    <property type="match status" value="1"/>
</dbReference>
<keyword evidence="2" id="KW-0813">Transport</keyword>
<keyword evidence="9" id="KW-1185">Reference proteome</keyword>
<sequence>MTQHLQRRLTSRLITFMALGMAIGTGLFLGSANSIMMAGPSVILAYMFGGLMIYIIMRALGEMAVHDPVAGSFSSYAHRYLGPFAGYLTGWNYWLLMVGVGMAESTGVGIYMKEWFPDLPQWIWVFGSVVMIGTLNLMAVRVYGEMEFWFTMIKVVTVVLMILGGAGMIWLGWGNGGQPLGLSNLWSHGGWFPNGVKGMVLALPIVVFAFGGIETIGMAAAEAEQPERNIPRAVNSVLWRIMIFYVGALFVIMAIYPWNQLGTQGSPFVTTFAKLGIHQAAGVINFVVITAALSGFNSTTFSGSRMLYSLSHKAQAPAVFGKVNEHGVPTRSVLACLACLVVGVLLNYLVPGRIFAMMMSILSFNTVWTWSMVLIAHFSFRRRYGATAFPLRGWPLSSVVCLAFLMFVVVMLGYSPDTRVALYVGAAWVVLLSVAYVVFGIGRRMNLAANDMNAL</sequence>
<proteinExistence type="predicted"/>